<dbReference type="RefSeq" id="WP_064956042.1">
    <property type="nucleotide sequence ID" value="NZ_LZEM01000018.1"/>
</dbReference>
<keyword evidence="2" id="KW-1185">Reference proteome</keyword>
<dbReference type="Proteomes" id="UP000093918">
    <property type="component" value="Unassembled WGS sequence"/>
</dbReference>
<evidence type="ECO:0000313" key="2">
    <source>
        <dbReference type="Proteomes" id="UP000093918"/>
    </source>
</evidence>
<name>A0ABX2WIS1_9MICO</name>
<accession>A0ABX2WIS1</accession>
<comment type="caution">
    <text evidence="1">The sequence shown here is derived from an EMBL/GenBank/DDBJ whole genome shotgun (WGS) entry which is preliminary data.</text>
</comment>
<gene>
    <name evidence="1" type="ORF">A9Z40_03070</name>
</gene>
<evidence type="ECO:0000313" key="1">
    <source>
        <dbReference type="EMBL" id="OAZ40937.1"/>
    </source>
</evidence>
<proteinExistence type="predicted"/>
<protein>
    <submittedName>
        <fullName evidence="1">Uncharacterized protein</fullName>
    </submittedName>
</protein>
<organism evidence="1 2">
    <name type="scientific">Microbacterium arborescens</name>
    <dbReference type="NCBI Taxonomy" id="33883"/>
    <lineage>
        <taxon>Bacteria</taxon>
        <taxon>Bacillati</taxon>
        <taxon>Actinomycetota</taxon>
        <taxon>Actinomycetes</taxon>
        <taxon>Micrococcales</taxon>
        <taxon>Microbacteriaceae</taxon>
        <taxon>Microbacterium</taxon>
    </lineage>
</organism>
<sequence length="170" mass="18656">MTGRQGSRISAVWFDEVRAFDAAELQAALDAALDARRSRLIAEVYQRYGVTLHPHPRLGHVVVTSVSQWDTLRDAVGTDPGLDALGRGYYLGLGLGGEVDVQVAPDCTCDLLRVDVQVAPDWTCDPLRVSLLRVVVVTTYRPLSRLCRALSCLLALHTPGSCKPNPKEYR</sequence>
<reference evidence="2" key="1">
    <citation type="submission" date="2016-06" db="EMBL/GenBank/DDBJ databases">
        <title>Genome sequencing of cellulolytic organisms.</title>
        <authorList>
            <person name="Bohra V."/>
            <person name="Dafale N.A."/>
            <person name="Purohit H.J."/>
        </authorList>
    </citation>
    <scope>NUCLEOTIDE SEQUENCE [LARGE SCALE GENOMIC DNA]</scope>
    <source>
        <strain evidence="2">ND21</strain>
    </source>
</reference>
<dbReference type="EMBL" id="LZEM01000018">
    <property type="protein sequence ID" value="OAZ40937.1"/>
    <property type="molecule type" value="Genomic_DNA"/>
</dbReference>